<dbReference type="KEGG" id="asag:FGM00_00705"/>
<keyword evidence="1" id="KW-0802">TPR repeat</keyword>
<dbReference type="Proteomes" id="UP000310017">
    <property type="component" value="Chromosome"/>
</dbReference>
<accession>A0A5B7SUH9</accession>
<evidence type="ECO:0000313" key="3">
    <source>
        <dbReference type="Proteomes" id="UP000310017"/>
    </source>
</evidence>
<reference evidence="2 3" key="1">
    <citation type="submission" date="2019-05" db="EMBL/GenBank/DDBJ databases">
        <title>Genome sequencing of F202Z8.</title>
        <authorList>
            <person name="Kwon Y.M."/>
        </authorList>
    </citation>
    <scope>NUCLEOTIDE SEQUENCE [LARGE SCALE GENOMIC DNA]</scope>
    <source>
        <strain evidence="2 3">F202Z8</strain>
    </source>
</reference>
<gene>
    <name evidence="2" type="ORF">FGM00_00705</name>
</gene>
<dbReference type="SMART" id="SM00028">
    <property type="entry name" value="TPR"/>
    <property type="match status" value="2"/>
</dbReference>
<dbReference type="OrthoDB" id="1522899at2"/>
<dbReference type="EMBL" id="CP040710">
    <property type="protein sequence ID" value="QCX02236.1"/>
    <property type="molecule type" value="Genomic_DNA"/>
</dbReference>
<sequence length="447" mass="49099">MIVGLIGVSGAQAPNPECNTNLSIFVEHAKVKNYDAAYTPWKMVYDQCPTLNWATFAYGERILKDKIKKSSGAEKDGFIKDLLALYEASPKTFPKKAKLAPNIIDVVMLKRENDMISDEEIYSELGRAFKEDEPNFKDPRALYLYFSTLVDLNKAGKKDLQEVFDVYDEVTDKITVENEKLTAKIAELLPKEEAGTLTAKEKKILSAANTNSGSFGKIEGSIDAKLGPLADCSNLIPLYEKTFEQNKDNVKWVKRAVGLMFNKECTDDPMFSKMVEVQAQLDPSADAYVYLGTLKMKNGDTSGALADFDKALELETDGKKKSKIAYKVAVTNRRKGSNATANKYAQKAIAANPANGRAYLLIAGLYANSANQCGSTTFEKRAIYWRAADMARKAGRVDPSIGSSANKAVSSYNERAPSKEMIFEAGMAGKTVSFSCWVGGSVKVPNL</sequence>
<dbReference type="PROSITE" id="PS50005">
    <property type="entry name" value="TPR"/>
    <property type="match status" value="1"/>
</dbReference>
<evidence type="ECO:0000256" key="1">
    <source>
        <dbReference type="PROSITE-ProRule" id="PRU00339"/>
    </source>
</evidence>
<feature type="repeat" description="TPR" evidence="1">
    <location>
        <begin position="285"/>
        <end position="318"/>
    </location>
</feature>
<dbReference type="Gene3D" id="1.25.40.10">
    <property type="entry name" value="Tetratricopeptide repeat domain"/>
    <property type="match status" value="1"/>
</dbReference>
<dbReference type="SUPFAM" id="SSF48452">
    <property type="entry name" value="TPR-like"/>
    <property type="match status" value="1"/>
</dbReference>
<organism evidence="2 3">
    <name type="scientific">Aggregatimonas sangjinii</name>
    <dbReference type="NCBI Taxonomy" id="2583587"/>
    <lineage>
        <taxon>Bacteria</taxon>
        <taxon>Pseudomonadati</taxon>
        <taxon>Bacteroidota</taxon>
        <taxon>Flavobacteriia</taxon>
        <taxon>Flavobacteriales</taxon>
        <taxon>Flavobacteriaceae</taxon>
        <taxon>Aggregatimonas</taxon>
    </lineage>
</organism>
<protein>
    <submittedName>
        <fullName evidence="2">Uncharacterized protein</fullName>
    </submittedName>
</protein>
<dbReference type="InterPro" id="IPR019734">
    <property type="entry name" value="TPR_rpt"/>
</dbReference>
<dbReference type="AlphaFoldDB" id="A0A5B7SUH9"/>
<proteinExistence type="predicted"/>
<name>A0A5B7SUH9_9FLAO</name>
<keyword evidence="3" id="KW-1185">Reference proteome</keyword>
<evidence type="ECO:0000313" key="2">
    <source>
        <dbReference type="EMBL" id="QCX02236.1"/>
    </source>
</evidence>
<dbReference type="InterPro" id="IPR011990">
    <property type="entry name" value="TPR-like_helical_dom_sf"/>
</dbReference>